<dbReference type="Pfam" id="PF13563">
    <property type="entry name" value="2_5_RNA_ligase2"/>
    <property type="match status" value="1"/>
</dbReference>
<keyword evidence="2" id="KW-1185">Reference proteome</keyword>
<evidence type="ECO:0000313" key="1">
    <source>
        <dbReference type="EMBL" id="KAK8840648.1"/>
    </source>
</evidence>
<evidence type="ECO:0000313" key="2">
    <source>
        <dbReference type="Proteomes" id="UP001470230"/>
    </source>
</evidence>
<sequence>MNIYNEDKLKQNYAKIFDQNKEALLNGGHGDPYLNSSKVDTRMGLSLLIRIKSNVSEKISNYIHDIQSIEPNLYYYPPSDFHITVLDILRGEPDRTVPENLNDYISCIKECANKVKPFILEFRNITASDNCVLICGYYEEGLEKLRQLIRKSLAERNLPLEERYQTFSSHLTVVRIPEQLKEPQKFIEQIKREIYFGQMEVDSLELSFHNWYDSKKTKLADIVLKKV</sequence>
<evidence type="ECO:0008006" key="3">
    <source>
        <dbReference type="Google" id="ProtNLM"/>
    </source>
</evidence>
<dbReference type="Gene3D" id="3.90.1140.10">
    <property type="entry name" value="Cyclic phosphodiesterase"/>
    <property type="match status" value="1"/>
</dbReference>
<reference evidence="1 2" key="1">
    <citation type="submission" date="2024-04" db="EMBL/GenBank/DDBJ databases">
        <title>Tritrichomonas musculus Genome.</title>
        <authorList>
            <person name="Alves-Ferreira E."/>
            <person name="Grigg M."/>
            <person name="Lorenzi H."/>
            <person name="Galac M."/>
        </authorList>
    </citation>
    <scope>NUCLEOTIDE SEQUENCE [LARGE SCALE GENOMIC DNA]</scope>
    <source>
        <strain evidence="1 2">EAF2021</strain>
    </source>
</reference>
<comment type="caution">
    <text evidence="1">The sequence shown here is derived from an EMBL/GenBank/DDBJ whole genome shotgun (WGS) entry which is preliminary data.</text>
</comment>
<dbReference type="InterPro" id="IPR009097">
    <property type="entry name" value="Cyclic_Pdiesterase"/>
</dbReference>
<proteinExistence type="predicted"/>
<dbReference type="Proteomes" id="UP001470230">
    <property type="component" value="Unassembled WGS sequence"/>
</dbReference>
<dbReference type="SUPFAM" id="SSF55144">
    <property type="entry name" value="LigT-like"/>
    <property type="match status" value="1"/>
</dbReference>
<gene>
    <name evidence="1" type="ORF">M9Y10_030423</name>
</gene>
<name>A0ABR2H478_9EUKA</name>
<protein>
    <recommendedName>
        <fullName evidence="3">2'-5' RNA ligase</fullName>
    </recommendedName>
</protein>
<dbReference type="EMBL" id="JAPFFF010000044">
    <property type="protein sequence ID" value="KAK8840648.1"/>
    <property type="molecule type" value="Genomic_DNA"/>
</dbReference>
<organism evidence="1 2">
    <name type="scientific">Tritrichomonas musculus</name>
    <dbReference type="NCBI Taxonomy" id="1915356"/>
    <lineage>
        <taxon>Eukaryota</taxon>
        <taxon>Metamonada</taxon>
        <taxon>Parabasalia</taxon>
        <taxon>Tritrichomonadida</taxon>
        <taxon>Tritrichomonadidae</taxon>
        <taxon>Tritrichomonas</taxon>
    </lineage>
</organism>
<accession>A0ABR2H478</accession>